<accession>A0ABP6SD62</accession>
<dbReference type="Gene3D" id="3.40.1580.10">
    <property type="entry name" value="SMI1/KNR4-like"/>
    <property type="match status" value="1"/>
</dbReference>
<gene>
    <name evidence="2" type="ORF">GCM10020367_35260</name>
</gene>
<protein>
    <recommendedName>
        <fullName evidence="1">Knr4/Smi1-like domain-containing protein</fullName>
    </recommendedName>
</protein>
<keyword evidence="3" id="KW-1185">Reference proteome</keyword>
<comment type="caution">
    <text evidence="2">The sequence shown here is derived from an EMBL/GenBank/DDBJ whole genome shotgun (WGS) entry which is preliminary data.</text>
</comment>
<dbReference type="EMBL" id="BAAAYL010000001">
    <property type="protein sequence ID" value="GAA3373819.1"/>
    <property type="molecule type" value="Genomic_DNA"/>
</dbReference>
<sequence>MTTEPWAGVRERALGLGWLADPLTEAELADLEAQAGVRLPEEYRDFLLRVGAGGTGPQYGVFPARRAEGGQWRWDGDGGHMTVLDRLAEPFPVRGPDPEVPAALEAERPEEEDFEDIEDFDAAWEAWDERTAGLLWTEDRTVGAICLCHVGCAERRWLVVSGPERGRIWADARCDDVDLEPLRGPDGEPLTFASWYLSWLDEASREVVGGTA</sequence>
<evidence type="ECO:0000313" key="2">
    <source>
        <dbReference type="EMBL" id="GAA3373819.1"/>
    </source>
</evidence>
<dbReference type="Pfam" id="PF09346">
    <property type="entry name" value="SMI1_KNR4"/>
    <property type="match status" value="1"/>
</dbReference>
<dbReference type="Proteomes" id="UP001499990">
    <property type="component" value="Unassembled WGS sequence"/>
</dbReference>
<feature type="domain" description="Knr4/Smi1-like" evidence="1">
    <location>
        <begin position="22"/>
        <end position="198"/>
    </location>
</feature>
<reference evidence="3" key="1">
    <citation type="journal article" date="2019" name="Int. J. Syst. Evol. Microbiol.">
        <title>The Global Catalogue of Microorganisms (GCM) 10K type strain sequencing project: providing services to taxonomists for standard genome sequencing and annotation.</title>
        <authorList>
            <consortium name="The Broad Institute Genomics Platform"/>
            <consortium name="The Broad Institute Genome Sequencing Center for Infectious Disease"/>
            <person name="Wu L."/>
            <person name="Ma J."/>
        </authorList>
    </citation>
    <scope>NUCLEOTIDE SEQUENCE [LARGE SCALE GENOMIC DNA]</scope>
    <source>
        <strain evidence="3">JCM 9651</strain>
    </source>
</reference>
<evidence type="ECO:0000259" key="1">
    <source>
        <dbReference type="SMART" id="SM00860"/>
    </source>
</evidence>
<dbReference type="SMART" id="SM00860">
    <property type="entry name" value="SMI1_KNR4"/>
    <property type="match status" value="1"/>
</dbReference>
<evidence type="ECO:0000313" key="3">
    <source>
        <dbReference type="Proteomes" id="UP001499990"/>
    </source>
</evidence>
<name>A0ABP6SD62_9ACTN</name>
<organism evidence="2 3">
    <name type="scientific">Streptomyces sannanensis</name>
    <dbReference type="NCBI Taxonomy" id="285536"/>
    <lineage>
        <taxon>Bacteria</taxon>
        <taxon>Bacillati</taxon>
        <taxon>Actinomycetota</taxon>
        <taxon>Actinomycetes</taxon>
        <taxon>Kitasatosporales</taxon>
        <taxon>Streptomycetaceae</taxon>
        <taxon>Streptomyces</taxon>
    </lineage>
</organism>
<dbReference type="SUPFAM" id="SSF160631">
    <property type="entry name" value="SMI1/KNR4-like"/>
    <property type="match status" value="1"/>
</dbReference>
<dbReference type="InterPro" id="IPR037883">
    <property type="entry name" value="Knr4/Smi1-like_sf"/>
</dbReference>
<dbReference type="RefSeq" id="WP_345038602.1">
    <property type="nucleotide sequence ID" value="NZ_BAAAYL010000001.1"/>
</dbReference>
<dbReference type="InterPro" id="IPR018958">
    <property type="entry name" value="Knr4/Smi1-like_dom"/>
</dbReference>
<proteinExistence type="predicted"/>